<keyword evidence="2" id="KW-1185">Reference proteome</keyword>
<accession>A0ACC6P5P5</accession>
<sequence length="308" mass="32788">MIHRPARPGATSSAQPSGASDWTALERLRPGERVARHLTAAPDSPTSPAALRRPQLHLAQAAHEAGQPLSATGLGVDSQRVRDRMVQRLQQQGLTQPQVMDAMSQVPRHLYVDSALALQSYEDTSLPIGHGQTISKPSVVARMLEVACQGDAARERLRQGQRPLGRVLEIGAGCGYVSSLLGLLADSVVAIERIAPLHARARQQVQAWLATPQARALRAVSPRLIHGDGRLPVAGAAPFDTVLAAACGDDVPDAWLTQLAPGGVVVTPWHDASRGGQVLLVLRQTPRGVVREVHEAVCFVPLKSGLVL</sequence>
<reference evidence="1" key="1">
    <citation type="submission" date="2023-10" db="EMBL/GenBank/DDBJ databases">
        <title>Amphibacter perezi, gen. nov., sp. nov. a novel taxa of the family Comamonadaceae, class Betaproteobacteria isolated from the skin microbiota of Pelophylax perezi from different populations.</title>
        <authorList>
            <person name="Costa S."/>
            <person name="Proenca D.N."/>
            <person name="Lopes I."/>
            <person name="Morais P.V."/>
        </authorList>
    </citation>
    <scope>NUCLEOTIDE SEQUENCE</scope>
    <source>
        <strain evidence="1">SL12-8</strain>
    </source>
</reference>
<proteinExistence type="predicted"/>
<name>A0ACC6P5P5_9BURK</name>
<gene>
    <name evidence="1" type="ORF">RV045_13880</name>
</gene>
<comment type="caution">
    <text evidence="1">The sequence shown here is derived from an EMBL/GenBank/DDBJ whole genome shotgun (WGS) entry which is preliminary data.</text>
</comment>
<organism evidence="1 2">
    <name type="scientific">Amphibiibacter pelophylacis</name>
    <dbReference type="NCBI Taxonomy" id="1799477"/>
    <lineage>
        <taxon>Bacteria</taxon>
        <taxon>Pseudomonadati</taxon>
        <taxon>Pseudomonadota</taxon>
        <taxon>Betaproteobacteria</taxon>
        <taxon>Burkholderiales</taxon>
        <taxon>Sphaerotilaceae</taxon>
        <taxon>Amphibiibacter</taxon>
    </lineage>
</organism>
<evidence type="ECO:0000313" key="2">
    <source>
        <dbReference type="Proteomes" id="UP001364695"/>
    </source>
</evidence>
<protein>
    <submittedName>
        <fullName evidence="1">Protein-L-isoaspartate O-methyltransferase</fullName>
    </submittedName>
</protein>
<dbReference type="Proteomes" id="UP001364695">
    <property type="component" value="Unassembled WGS sequence"/>
</dbReference>
<evidence type="ECO:0000313" key="1">
    <source>
        <dbReference type="EMBL" id="MEJ7139511.1"/>
    </source>
</evidence>
<dbReference type="EMBL" id="JAWDIE010000031">
    <property type="protein sequence ID" value="MEJ7139511.1"/>
    <property type="molecule type" value="Genomic_DNA"/>
</dbReference>